<keyword evidence="4" id="KW-1185">Reference proteome</keyword>
<keyword evidence="1" id="KW-1133">Transmembrane helix</keyword>
<keyword evidence="1" id="KW-0812">Transmembrane</keyword>
<organism evidence="3 4">
    <name type="scientific">Apodospora peruviana</name>
    <dbReference type="NCBI Taxonomy" id="516989"/>
    <lineage>
        <taxon>Eukaryota</taxon>
        <taxon>Fungi</taxon>
        <taxon>Dikarya</taxon>
        <taxon>Ascomycota</taxon>
        <taxon>Pezizomycotina</taxon>
        <taxon>Sordariomycetes</taxon>
        <taxon>Sordariomycetidae</taxon>
        <taxon>Sordariales</taxon>
        <taxon>Lasiosphaeriaceae</taxon>
        <taxon>Apodospora</taxon>
    </lineage>
</organism>
<keyword evidence="2" id="KW-0732">Signal</keyword>
<accession>A0AAE0I1T4</accession>
<feature type="chain" id="PRO_5041961747" evidence="2">
    <location>
        <begin position="23"/>
        <end position="267"/>
    </location>
</feature>
<evidence type="ECO:0000313" key="3">
    <source>
        <dbReference type="EMBL" id="KAK3316972.1"/>
    </source>
</evidence>
<dbReference type="Proteomes" id="UP001283341">
    <property type="component" value="Unassembled WGS sequence"/>
</dbReference>
<protein>
    <submittedName>
        <fullName evidence="3">Uncharacterized protein</fullName>
    </submittedName>
</protein>
<name>A0AAE0I1T4_9PEZI</name>
<sequence length="267" mass="27498">MAFSKLSLLALAVAVLSSVVSATELEADSLGKRSVLAERQTCRTVGWIPACPGEFACVPPGAICCSDGLTYVMPPRTCPDGQEALTTAGVVPTITAPPPPPPAASTTIIDYVWYTYTYTWYYWYYYYIYIDITSTQLVSTQVSSVTTLSVSATDSAAASSYFAGFTATAVFPTPTQTATPISAPPVAPSETFSSFFSASSVVIYPTGGSGNGSSNATITTGAPTSIVTAGASKVQIGSVVGSVWGVSAPMFGAAVIGVLTGFAMMVL</sequence>
<comment type="caution">
    <text evidence="3">The sequence shown here is derived from an EMBL/GenBank/DDBJ whole genome shotgun (WGS) entry which is preliminary data.</text>
</comment>
<keyword evidence="1" id="KW-0472">Membrane</keyword>
<feature type="transmembrane region" description="Helical" evidence="1">
    <location>
        <begin position="243"/>
        <end position="266"/>
    </location>
</feature>
<proteinExistence type="predicted"/>
<evidence type="ECO:0000313" key="4">
    <source>
        <dbReference type="Proteomes" id="UP001283341"/>
    </source>
</evidence>
<dbReference type="AlphaFoldDB" id="A0AAE0I1T4"/>
<evidence type="ECO:0000256" key="1">
    <source>
        <dbReference type="SAM" id="Phobius"/>
    </source>
</evidence>
<feature type="signal peptide" evidence="2">
    <location>
        <begin position="1"/>
        <end position="22"/>
    </location>
</feature>
<evidence type="ECO:0000256" key="2">
    <source>
        <dbReference type="SAM" id="SignalP"/>
    </source>
</evidence>
<reference evidence="3" key="1">
    <citation type="journal article" date="2023" name="Mol. Phylogenet. Evol.">
        <title>Genome-scale phylogeny and comparative genomics of the fungal order Sordariales.</title>
        <authorList>
            <person name="Hensen N."/>
            <person name="Bonometti L."/>
            <person name="Westerberg I."/>
            <person name="Brannstrom I.O."/>
            <person name="Guillou S."/>
            <person name="Cros-Aarteil S."/>
            <person name="Calhoun S."/>
            <person name="Haridas S."/>
            <person name="Kuo A."/>
            <person name="Mondo S."/>
            <person name="Pangilinan J."/>
            <person name="Riley R."/>
            <person name="LaButti K."/>
            <person name="Andreopoulos B."/>
            <person name="Lipzen A."/>
            <person name="Chen C."/>
            <person name="Yan M."/>
            <person name="Daum C."/>
            <person name="Ng V."/>
            <person name="Clum A."/>
            <person name="Steindorff A."/>
            <person name="Ohm R.A."/>
            <person name="Martin F."/>
            <person name="Silar P."/>
            <person name="Natvig D.O."/>
            <person name="Lalanne C."/>
            <person name="Gautier V."/>
            <person name="Ament-Velasquez S.L."/>
            <person name="Kruys A."/>
            <person name="Hutchinson M.I."/>
            <person name="Powell A.J."/>
            <person name="Barry K."/>
            <person name="Miller A.N."/>
            <person name="Grigoriev I.V."/>
            <person name="Debuchy R."/>
            <person name="Gladieux P."/>
            <person name="Hiltunen Thoren M."/>
            <person name="Johannesson H."/>
        </authorList>
    </citation>
    <scope>NUCLEOTIDE SEQUENCE</scope>
    <source>
        <strain evidence="3">CBS 118394</strain>
    </source>
</reference>
<dbReference type="EMBL" id="JAUEDM010000005">
    <property type="protein sequence ID" value="KAK3316972.1"/>
    <property type="molecule type" value="Genomic_DNA"/>
</dbReference>
<reference evidence="3" key="2">
    <citation type="submission" date="2023-06" db="EMBL/GenBank/DDBJ databases">
        <authorList>
            <consortium name="Lawrence Berkeley National Laboratory"/>
            <person name="Haridas S."/>
            <person name="Hensen N."/>
            <person name="Bonometti L."/>
            <person name="Westerberg I."/>
            <person name="Brannstrom I.O."/>
            <person name="Guillou S."/>
            <person name="Cros-Aarteil S."/>
            <person name="Calhoun S."/>
            <person name="Kuo A."/>
            <person name="Mondo S."/>
            <person name="Pangilinan J."/>
            <person name="Riley R."/>
            <person name="Labutti K."/>
            <person name="Andreopoulos B."/>
            <person name="Lipzen A."/>
            <person name="Chen C."/>
            <person name="Yanf M."/>
            <person name="Daum C."/>
            <person name="Ng V."/>
            <person name="Clum A."/>
            <person name="Steindorff A."/>
            <person name="Ohm R."/>
            <person name="Martin F."/>
            <person name="Silar P."/>
            <person name="Natvig D."/>
            <person name="Lalanne C."/>
            <person name="Gautier V."/>
            <person name="Ament-Velasquez S.L."/>
            <person name="Kruys A."/>
            <person name="Hutchinson M.I."/>
            <person name="Powell A.J."/>
            <person name="Barry K."/>
            <person name="Miller A.N."/>
            <person name="Grigoriev I.V."/>
            <person name="Debuchy R."/>
            <person name="Gladieux P."/>
            <person name="Thoren M.H."/>
            <person name="Johannesson H."/>
        </authorList>
    </citation>
    <scope>NUCLEOTIDE SEQUENCE</scope>
    <source>
        <strain evidence="3">CBS 118394</strain>
    </source>
</reference>
<gene>
    <name evidence="3" type="ORF">B0H66DRAFT_641708</name>
</gene>